<dbReference type="Proteomes" id="UP000321514">
    <property type="component" value="Unassembled WGS sequence"/>
</dbReference>
<dbReference type="STRING" id="1334629.MFUL124B02_11645"/>
<comment type="catalytic activity">
    <reaction evidence="8">
        <text>L-seryl-[protein] + ATP = O-phospho-L-seryl-[protein] + ADP + H(+)</text>
        <dbReference type="Rhea" id="RHEA:17989"/>
        <dbReference type="Rhea" id="RHEA-COMP:9863"/>
        <dbReference type="Rhea" id="RHEA-COMP:11604"/>
        <dbReference type="ChEBI" id="CHEBI:15378"/>
        <dbReference type="ChEBI" id="CHEBI:29999"/>
        <dbReference type="ChEBI" id="CHEBI:30616"/>
        <dbReference type="ChEBI" id="CHEBI:83421"/>
        <dbReference type="ChEBI" id="CHEBI:456216"/>
        <dbReference type="EC" id="2.7.11.1"/>
    </reaction>
</comment>
<keyword evidence="6 9" id="KW-0067">ATP-binding</keyword>
<evidence type="ECO:0000313" key="14">
    <source>
        <dbReference type="Proteomes" id="UP000183760"/>
    </source>
</evidence>
<gene>
    <name evidence="12" type="ORF">MFU01_84060</name>
    <name evidence="13" type="ORF">SAMN05443572_12045</name>
</gene>
<evidence type="ECO:0000256" key="4">
    <source>
        <dbReference type="ARBA" id="ARBA00022741"/>
    </source>
</evidence>
<dbReference type="InterPro" id="IPR008266">
    <property type="entry name" value="Tyr_kinase_AS"/>
</dbReference>
<dbReference type="Proteomes" id="UP000183760">
    <property type="component" value="Unassembled WGS sequence"/>
</dbReference>
<dbReference type="InterPro" id="IPR000719">
    <property type="entry name" value="Prot_kinase_dom"/>
</dbReference>
<dbReference type="OrthoDB" id="9779541at2"/>
<dbReference type="PANTHER" id="PTHR43289">
    <property type="entry name" value="MITOGEN-ACTIVATED PROTEIN KINASE KINASE KINASE 20-RELATED"/>
    <property type="match status" value="1"/>
</dbReference>
<feature type="domain" description="Protein kinase" evidence="11">
    <location>
        <begin position="40"/>
        <end position="308"/>
    </location>
</feature>
<evidence type="ECO:0000256" key="5">
    <source>
        <dbReference type="ARBA" id="ARBA00022777"/>
    </source>
</evidence>
<dbReference type="CDD" id="cd14014">
    <property type="entry name" value="STKc_PknB_like"/>
    <property type="match status" value="1"/>
</dbReference>
<evidence type="ECO:0000313" key="12">
    <source>
        <dbReference type="EMBL" id="GEN13369.1"/>
    </source>
</evidence>
<reference evidence="13 14" key="1">
    <citation type="submission" date="2016-10" db="EMBL/GenBank/DDBJ databases">
        <authorList>
            <person name="Varghese N."/>
            <person name="Submissions S."/>
        </authorList>
    </citation>
    <scope>NUCLEOTIDE SEQUENCE [LARGE SCALE GENOMIC DNA]</scope>
    <source>
        <strain evidence="13 14">DSM 16525</strain>
    </source>
</reference>
<feature type="compositionally biased region" description="Basic and acidic residues" evidence="10">
    <location>
        <begin position="468"/>
        <end position="477"/>
    </location>
</feature>
<organism evidence="12 15">
    <name type="scientific">Myxococcus fulvus</name>
    <dbReference type="NCBI Taxonomy" id="33"/>
    <lineage>
        <taxon>Bacteria</taxon>
        <taxon>Pseudomonadati</taxon>
        <taxon>Myxococcota</taxon>
        <taxon>Myxococcia</taxon>
        <taxon>Myxococcales</taxon>
        <taxon>Cystobacterineae</taxon>
        <taxon>Myxococcaceae</taxon>
        <taxon>Myxococcus</taxon>
    </lineage>
</organism>
<reference evidence="12 15" key="2">
    <citation type="submission" date="2019-07" db="EMBL/GenBank/DDBJ databases">
        <title>Whole genome shotgun sequence of Myxococcus fulvus NBRC 100333.</title>
        <authorList>
            <person name="Hosoyama A."/>
            <person name="Uohara A."/>
            <person name="Ohji S."/>
            <person name="Ichikawa N."/>
        </authorList>
    </citation>
    <scope>NUCLEOTIDE SEQUENCE [LARGE SCALE GENOMIC DNA]</scope>
    <source>
        <strain evidence="12 15">NBRC 100333</strain>
    </source>
</reference>
<dbReference type="FunFam" id="3.30.200.20:FF:000035">
    <property type="entry name" value="Serine/threonine protein kinase Stk1"/>
    <property type="match status" value="1"/>
</dbReference>
<evidence type="ECO:0000256" key="6">
    <source>
        <dbReference type="ARBA" id="ARBA00022840"/>
    </source>
</evidence>
<comment type="caution">
    <text evidence="12">The sequence shown here is derived from an EMBL/GenBank/DDBJ whole genome shotgun (WGS) entry which is preliminary data.</text>
</comment>
<evidence type="ECO:0000256" key="2">
    <source>
        <dbReference type="ARBA" id="ARBA00022527"/>
    </source>
</evidence>
<dbReference type="Gene3D" id="3.30.200.20">
    <property type="entry name" value="Phosphorylase Kinase, domain 1"/>
    <property type="match status" value="1"/>
</dbReference>
<evidence type="ECO:0000256" key="8">
    <source>
        <dbReference type="ARBA" id="ARBA00048679"/>
    </source>
</evidence>
<evidence type="ECO:0000256" key="3">
    <source>
        <dbReference type="ARBA" id="ARBA00022679"/>
    </source>
</evidence>
<proteinExistence type="predicted"/>
<comment type="catalytic activity">
    <reaction evidence="7">
        <text>L-threonyl-[protein] + ATP = O-phospho-L-threonyl-[protein] + ADP + H(+)</text>
        <dbReference type="Rhea" id="RHEA:46608"/>
        <dbReference type="Rhea" id="RHEA-COMP:11060"/>
        <dbReference type="Rhea" id="RHEA-COMP:11605"/>
        <dbReference type="ChEBI" id="CHEBI:15378"/>
        <dbReference type="ChEBI" id="CHEBI:30013"/>
        <dbReference type="ChEBI" id="CHEBI:30616"/>
        <dbReference type="ChEBI" id="CHEBI:61977"/>
        <dbReference type="ChEBI" id="CHEBI:456216"/>
        <dbReference type="EC" id="2.7.11.1"/>
    </reaction>
</comment>
<keyword evidence="5 13" id="KW-0418">Kinase</keyword>
<keyword evidence="4 9" id="KW-0547">Nucleotide-binding</keyword>
<sequence length="477" mass="50971">MASPTTMPRCPRCQSEYGEGIGYCPLDGGPLLPMVLEGRYRLLSPLGEGGMGVVYLAEHMGLGKRVAVKVLRGELSRDDTFRQRFEQEAVAASQIGHEHIVDVTDLGRTPGGELYYVMELLKGQSLGAVLKQEHPLPLSRAVHILSQVCRALEAAHSRGIIHRDVTPQNVMVLSRGGKPDFVKVVDFGLSKLSHRPGKKLTETGAILGTADYVAPEQVKGGDVGAYTDVYSVGVLTYELVTGAPPFQADNTFATMLLHLEAPVEPPSLRVPELGLPPRLDALLLRALAKEPRERPSMAGFRAELEALVLGADSSEVTAERVTPTRMPRAVSPPPVHDAAPKRWRWAVVGGVLVALAVGAGLMGRGAPAPAVAPVARVEAPAPTPRPVVRARIPVVSVPSGATVRVGDRVLGVTPLELDASNGPWLFELEGHAPLTVERLPSNGRIEVSLKKLPAAPVSEPPASKLKKVRELKPNPFD</sequence>
<accession>A0A511TGS1</accession>
<dbReference type="PROSITE" id="PS50011">
    <property type="entry name" value="PROTEIN_KINASE_DOM"/>
    <property type="match status" value="1"/>
</dbReference>
<evidence type="ECO:0000313" key="13">
    <source>
        <dbReference type="EMBL" id="SEU42749.1"/>
    </source>
</evidence>
<name>A0A511TGS1_MYXFU</name>
<dbReference type="PANTHER" id="PTHR43289:SF6">
    <property type="entry name" value="SERINE_THREONINE-PROTEIN KINASE NEKL-3"/>
    <property type="match status" value="1"/>
</dbReference>
<evidence type="ECO:0000256" key="1">
    <source>
        <dbReference type="ARBA" id="ARBA00012513"/>
    </source>
</evidence>
<dbReference type="InterPro" id="IPR011009">
    <property type="entry name" value="Kinase-like_dom_sf"/>
</dbReference>
<dbReference type="InterPro" id="IPR017441">
    <property type="entry name" value="Protein_kinase_ATP_BS"/>
</dbReference>
<feature type="binding site" evidence="9">
    <location>
        <position position="69"/>
    </location>
    <ligand>
        <name>ATP</name>
        <dbReference type="ChEBI" id="CHEBI:30616"/>
    </ligand>
</feature>
<evidence type="ECO:0000256" key="9">
    <source>
        <dbReference type="PROSITE-ProRule" id="PRU10141"/>
    </source>
</evidence>
<keyword evidence="2 13" id="KW-0723">Serine/threonine-protein kinase</keyword>
<dbReference type="RefSeq" id="WP_074959421.1">
    <property type="nucleotide sequence ID" value="NZ_BJXR01000079.1"/>
</dbReference>
<feature type="region of interest" description="Disordered" evidence="10">
    <location>
        <begin position="455"/>
        <end position="477"/>
    </location>
</feature>
<dbReference type="EC" id="2.7.11.1" evidence="1"/>
<protein>
    <recommendedName>
        <fullName evidence="1">non-specific serine/threonine protein kinase</fullName>
        <ecNumber evidence="1">2.7.11.1</ecNumber>
    </recommendedName>
</protein>
<keyword evidence="3" id="KW-0808">Transferase</keyword>
<dbReference type="PROSITE" id="PS00107">
    <property type="entry name" value="PROTEIN_KINASE_ATP"/>
    <property type="match status" value="1"/>
</dbReference>
<evidence type="ECO:0000256" key="7">
    <source>
        <dbReference type="ARBA" id="ARBA00047899"/>
    </source>
</evidence>
<dbReference type="GO" id="GO:0005524">
    <property type="term" value="F:ATP binding"/>
    <property type="evidence" value="ECO:0007669"/>
    <property type="project" value="UniProtKB-UniRule"/>
</dbReference>
<dbReference type="SUPFAM" id="SSF56112">
    <property type="entry name" value="Protein kinase-like (PK-like)"/>
    <property type="match status" value="1"/>
</dbReference>
<keyword evidence="14" id="KW-1185">Reference proteome</keyword>
<dbReference type="Pfam" id="PF00069">
    <property type="entry name" value="Pkinase"/>
    <property type="match status" value="1"/>
</dbReference>
<dbReference type="EMBL" id="FOIB01000020">
    <property type="protein sequence ID" value="SEU42749.1"/>
    <property type="molecule type" value="Genomic_DNA"/>
</dbReference>
<dbReference type="FunFam" id="1.10.510.10:FF:000021">
    <property type="entry name" value="Serine/threonine protein kinase"/>
    <property type="match status" value="1"/>
</dbReference>
<dbReference type="AlphaFoldDB" id="A0A511TGS1"/>
<evidence type="ECO:0000259" key="11">
    <source>
        <dbReference type="PROSITE" id="PS50011"/>
    </source>
</evidence>
<dbReference type="EMBL" id="BJXR01000079">
    <property type="protein sequence ID" value="GEN13369.1"/>
    <property type="molecule type" value="Genomic_DNA"/>
</dbReference>
<dbReference type="PROSITE" id="PS00109">
    <property type="entry name" value="PROTEIN_KINASE_TYR"/>
    <property type="match status" value="1"/>
</dbReference>
<evidence type="ECO:0000256" key="10">
    <source>
        <dbReference type="SAM" id="MobiDB-lite"/>
    </source>
</evidence>
<dbReference type="Gene3D" id="1.10.510.10">
    <property type="entry name" value="Transferase(Phosphotransferase) domain 1"/>
    <property type="match status" value="1"/>
</dbReference>
<dbReference type="GO" id="GO:0004674">
    <property type="term" value="F:protein serine/threonine kinase activity"/>
    <property type="evidence" value="ECO:0007669"/>
    <property type="project" value="UniProtKB-KW"/>
</dbReference>
<evidence type="ECO:0000313" key="15">
    <source>
        <dbReference type="Proteomes" id="UP000321514"/>
    </source>
</evidence>